<dbReference type="RefSeq" id="WP_018778973.1">
    <property type="nucleotide sequence ID" value="NZ_BMRR01000006.1"/>
</dbReference>
<gene>
    <name evidence="2" type="ORF">J2T10_004245</name>
</gene>
<dbReference type="GeneID" id="84016424"/>
<proteinExistence type="predicted"/>
<keyword evidence="1" id="KW-1133">Transmembrane helix</keyword>
<evidence type="ECO:0008006" key="4">
    <source>
        <dbReference type="Google" id="ProtNLM"/>
    </source>
</evidence>
<evidence type="ECO:0000313" key="3">
    <source>
        <dbReference type="Proteomes" id="UP001244563"/>
    </source>
</evidence>
<evidence type="ECO:0000256" key="1">
    <source>
        <dbReference type="SAM" id="Phobius"/>
    </source>
</evidence>
<comment type="caution">
    <text evidence="2">The sequence shown here is derived from an EMBL/GenBank/DDBJ whole genome shotgun (WGS) entry which is preliminary data.</text>
</comment>
<keyword evidence="1" id="KW-0812">Transmembrane</keyword>
<dbReference type="EMBL" id="JAUSSW010000018">
    <property type="protein sequence ID" value="MDQ0104570.1"/>
    <property type="molecule type" value="Genomic_DNA"/>
</dbReference>
<dbReference type="Proteomes" id="UP001244563">
    <property type="component" value="Unassembled WGS sequence"/>
</dbReference>
<accession>A0ABT9TSB3</accession>
<protein>
    <recommendedName>
        <fullName evidence="4">Class IIb bacteriocin, lactobin A/cerein 7B family</fullName>
    </recommendedName>
</protein>
<name>A0ABT9TSB3_PAENI</name>
<evidence type="ECO:0000313" key="2">
    <source>
        <dbReference type="EMBL" id="MDQ0104570.1"/>
    </source>
</evidence>
<sequence length="48" mass="4809">MENQLAQIEQLDELDAPGWGEWVAGIGVGAVVGGGLIYGGIAIGVAIT</sequence>
<feature type="transmembrane region" description="Helical" evidence="1">
    <location>
        <begin position="22"/>
        <end position="47"/>
    </location>
</feature>
<reference evidence="2 3" key="1">
    <citation type="submission" date="2023-07" db="EMBL/GenBank/DDBJ databases">
        <title>Sorghum-associated microbial communities from plants grown in Nebraska, USA.</title>
        <authorList>
            <person name="Schachtman D."/>
        </authorList>
    </citation>
    <scope>NUCLEOTIDE SEQUENCE [LARGE SCALE GENOMIC DNA]</scope>
    <source>
        <strain evidence="2 3">CC523</strain>
    </source>
</reference>
<organism evidence="2 3">
    <name type="scientific">Paenarthrobacter nicotinovorans</name>
    <name type="common">Arthrobacter nicotinovorans</name>
    <dbReference type="NCBI Taxonomy" id="29320"/>
    <lineage>
        <taxon>Bacteria</taxon>
        <taxon>Bacillati</taxon>
        <taxon>Actinomycetota</taxon>
        <taxon>Actinomycetes</taxon>
        <taxon>Micrococcales</taxon>
        <taxon>Micrococcaceae</taxon>
        <taxon>Paenarthrobacter</taxon>
    </lineage>
</organism>
<keyword evidence="3" id="KW-1185">Reference proteome</keyword>
<keyword evidence="1" id="KW-0472">Membrane</keyword>